<evidence type="ECO:0000313" key="1">
    <source>
        <dbReference type="EMBL" id="ABV50712.1"/>
    </source>
</evidence>
<proteinExistence type="predicted"/>
<keyword evidence="1" id="KW-0808">Transferase</keyword>
<dbReference type="HOGENOM" id="CLU_1702702_0_0_3"/>
<dbReference type="STRING" id="93060.P9215_10971"/>
<sequence length="160" mass="18899">MRKKLYLANPYGFSKQTKTLLNEFIEIFNDLNVEVFEPFERTKPLTQQESEWAYDVARSNFHDLKECDCIFAIVNGNPPDEGVMVELGIAIALQKTIFLYRDDFRNCSDSNQYPLNLMLFLGLPKDDWEKYYFESLQDIKSNKKRFVEWAKNKPNKPSTF</sequence>
<dbReference type="GO" id="GO:0070694">
    <property type="term" value="F:5-hydroxymethyl-dUMP N-hydrolase activity"/>
    <property type="evidence" value="ECO:0007669"/>
    <property type="project" value="TreeGrafter"/>
</dbReference>
<dbReference type="Proteomes" id="UP000002014">
    <property type="component" value="Chromosome"/>
</dbReference>
<dbReference type="AlphaFoldDB" id="A8G531"/>
<dbReference type="GO" id="GO:0009159">
    <property type="term" value="P:deoxyribonucleoside monophosphate catabolic process"/>
    <property type="evidence" value="ECO:0007669"/>
    <property type="project" value="TreeGrafter"/>
</dbReference>
<gene>
    <name evidence="1" type="ordered locus">P9215_10971</name>
</gene>
<dbReference type="OrthoDB" id="511955at2"/>
<dbReference type="SUPFAM" id="SSF52309">
    <property type="entry name" value="N-(deoxy)ribosyltransferase-like"/>
    <property type="match status" value="1"/>
</dbReference>
<organism evidence="1 2">
    <name type="scientific">Prochlorococcus marinus (strain MIT 9215)</name>
    <dbReference type="NCBI Taxonomy" id="93060"/>
    <lineage>
        <taxon>Bacteria</taxon>
        <taxon>Bacillati</taxon>
        <taxon>Cyanobacteriota</taxon>
        <taxon>Cyanophyceae</taxon>
        <taxon>Synechococcales</taxon>
        <taxon>Prochlorococcaceae</taxon>
        <taxon>Prochlorococcus</taxon>
    </lineage>
</organism>
<dbReference type="RefSeq" id="WP_012007796.1">
    <property type="nucleotide sequence ID" value="NC_009840.1"/>
</dbReference>
<dbReference type="eggNOG" id="COG3613">
    <property type="taxonomic scope" value="Bacteria"/>
</dbReference>
<reference evidence="1 2" key="1">
    <citation type="journal article" date="2007" name="PLoS Genet.">
        <title>Patterns and implications of gene gain and loss in the evolution of Prochlorococcus.</title>
        <authorList>
            <person name="Kettler G.C."/>
            <person name="Martiny A.C."/>
            <person name="Huang K."/>
            <person name="Zucker J."/>
            <person name="Coleman M.L."/>
            <person name="Rodrigue S."/>
            <person name="Chen F."/>
            <person name="Lapidus A."/>
            <person name="Ferriera S."/>
            <person name="Johnson J."/>
            <person name="Steglich C."/>
            <person name="Church G.M."/>
            <person name="Richardson P."/>
            <person name="Chisholm S.W."/>
        </authorList>
    </citation>
    <scope>NUCLEOTIDE SEQUENCE [LARGE SCALE GENOMIC DNA]</scope>
    <source>
        <strain evidence="1 2">MIT 9215</strain>
    </source>
</reference>
<dbReference type="Gene3D" id="3.40.50.450">
    <property type="match status" value="1"/>
</dbReference>
<accession>A8G531</accession>
<dbReference type="InterPro" id="IPR051239">
    <property type="entry name" value="2'-dNMP_N-hydrolase"/>
</dbReference>
<dbReference type="PANTHER" id="PTHR15364:SF0">
    <property type="entry name" value="2'-DEOXYNUCLEOSIDE 5'-PHOSPHATE N-HYDROLASE 1"/>
    <property type="match status" value="1"/>
</dbReference>
<dbReference type="GO" id="GO:0016740">
    <property type="term" value="F:transferase activity"/>
    <property type="evidence" value="ECO:0007669"/>
    <property type="project" value="UniProtKB-KW"/>
</dbReference>
<dbReference type="PANTHER" id="PTHR15364">
    <property type="entry name" value="2'-DEOXYNUCLEOSIDE 5'-PHOSPHATE N-HYDROLASE 1"/>
    <property type="match status" value="1"/>
</dbReference>
<dbReference type="KEGG" id="pmh:P9215_10971"/>
<dbReference type="InterPro" id="IPR007710">
    <property type="entry name" value="Nucleoside_deoxyribTrfase"/>
</dbReference>
<name>A8G531_PROM2</name>
<dbReference type="Pfam" id="PF05014">
    <property type="entry name" value="Nuc_deoxyrib_tr"/>
    <property type="match status" value="1"/>
</dbReference>
<protein>
    <submittedName>
        <fullName evidence="1">Nucleoside 2-deoxyribosyltransferase</fullName>
    </submittedName>
</protein>
<evidence type="ECO:0000313" key="2">
    <source>
        <dbReference type="Proteomes" id="UP000002014"/>
    </source>
</evidence>
<dbReference type="EMBL" id="CP000825">
    <property type="protein sequence ID" value="ABV50712.1"/>
    <property type="molecule type" value="Genomic_DNA"/>
</dbReference>